<name>A0A5A4U496_9CAUD</name>
<evidence type="ECO:0000313" key="2">
    <source>
        <dbReference type="Proteomes" id="UP000321352"/>
    </source>
</evidence>
<gene>
    <name evidence="1" type="ORF">EO157G_1170</name>
</gene>
<proteinExistence type="predicted"/>
<dbReference type="EMBL" id="LC494302">
    <property type="protein sequence ID" value="BBM61706.1"/>
    <property type="molecule type" value="Genomic_DNA"/>
</dbReference>
<protein>
    <submittedName>
        <fullName evidence="1">Uncharacterized protein</fullName>
    </submittedName>
</protein>
<organism evidence="1 2">
    <name type="scientific">Escherichia phage SP27</name>
    <dbReference type="NCBI Taxonomy" id="2495557"/>
    <lineage>
        <taxon>Viruses</taxon>
        <taxon>Duplodnaviria</taxon>
        <taxon>Heunggongvirae</taxon>
        <taxon>Uroviricota</taxon>
        <taxon>Caudoviricetes</taxon>
        <taxon>Asteriusvirus</taxon>
        <taxon>Asteriusvirus PBECO4</taxon>
    </lineage>
</organism>
<accession>A0A5A4U496</accession>
<reference evidence="1 2" key="1">
    <citation type="submission" date="2019-07" db="EMBL/GenBank/DDBJ databases">
        <title>Whole genome analysis of E. coli Jumbo phage.</title>
        <authorList>
            <person name="Azam A.H."/>
            <person name="Oishi K."/>
            <person name="Miyanaga K."/>
            <person name="Tanji Y."/>
        </authorList>
    </citation>
    <scope>NUCLEOTIDE SEQUENCE [LARGE SCALE GENOMIC DNA]</scope>
    <source>
        <strain evidence="1 2">SP27</strain>
    </source>
</reference>
<evidence type="ECO:0000313" key="1">
    <source>
        <dbReference type="EMBL" id="BBM61706.1"/>
    </source>
</evidence>
<sequence>MKIFSGHMFWIPENPGLYANWHLESQIIKTKQGIQKMETTLFEVIQSLKPEDEVQVLLHGYRVKGTVVLVNDTTLVITETNPYDSNQLANIHIDITGIIGVGVSKTLA</sequence>
<dbReference type="Proteomes" id="UP000321352">
    <property type="component" value="Segment"/>
</dbReference>